<gene>
    <name evidence="3" type="primary">A02g500970.1_BraROA</name>
    <name evidence="3" type="ORF">IGI04_004855</name>
</gene>
<dbReference type="PANTHER" id="PTHR34146">
    <property type="entry name" value="POLYNUCLEOTIDYL TRANSFERASE, RIBONUCLEASE H-LIKE SUPERFAMILY PROTEIN-RELATED"/>
    <property type="match status" value="1"/>
</dbReference>
<dbReference type="InterPro" id="IPR026960">
    <property type="entry name" value="RVT-Znf"/>
</dbReference>
<feature type="domain" description="RNase H type-1" evidence="1">
    <location>
        <begin position="312"/>
        <end position="431"/>
    </location>
</feature>
<dbReference type="Pfam" id="PF13966">
    <property type="entry name" value="zf-RVT"/>
    <property type="match status" value="1"/>
</dbReference>
<protein>
    <recommendedName>
        <fullName evidence="5">RNase H type-1 domain-containing protein</fullName>
    </recommendedName>
</protein>
<dbReference type="SUPFAM" id="SSF53098">
    <property type="entry name" value="Ribonuclease H-like"/>
    <property type="match status" value="1"/>
</dbReference>
<dbReference type="InterPro" id="IPR036397">
    <property type="entry name" value="RNaseH_sf"/>
</dbReference>
<dbReference type="Pfam" id="PF13456">
    <property type="entry name" value="RVT_3"/>
    <property type="match status" value="1"/>
</dbReference>
<evidence type="ECO:0000313" key="3">
    <source>
        <dbReference type="EMBL" id="KAG5408536.1"/>
    </source>
</evidence>
<evidence type="ECO:0008006" key="5">
    <source>
        <dbReference type="Google" id="ProtNLM"/>
    </source>
</evidence>
<dbReference type="CDD" id="cd06222">
    <property type="entry name" value="RNase_H_like"/>
    <property type="match status" value="1"/>
</dbReference>
<evidence type="ECO:0000259" key="2">
    <source>
        <dbReference type="Pfam" id="PF13966"/>
    </source>
</evidence>
<dbReference type="InterPro" id="IPR012337">
    <property type="entry name" value="RNaseH-like_sf"/>
</dbReference>
<comment type="caution">
    <text evidence="3">The sequence shown here is derived from an EMBL/GenBank/DDBJ whole genome shotgun (WGS) entry which is preliminary data.</text>
</comment>
<dbReference type="PANTHER" id="PTHR34146:SF11">
    <property type="entry name" value="RIBONUCLEASE H-LIKE SUPERFAMILY PROTEIN"/>
    <property type="match status" value="1"/>
</dbReference>
<feature type="domain" description="Reverse transcriptase zinc-binding" evidence="2">
    <location>
        <begin position="123"/>
        <end position="197"/>
    </location>
</feature>
<keyword evidence="4" id="KW-1185">Reference proteome</keyword>
<dbReference type="EMBL" id="JADBGQ010000002">
    <property type="protein sequence ID" value="KAG5408536.1"/>
    <property type="molecule type" value="Genomic_DNA"/>
</dbReference>
<accession>A0ABQ7NE34</accession>
<dbReference type="InterPro" id="IPR002156">
    <property type="entry name" value="RNaseH_domain"/>
</dbReference>
<reference evidence="3 4" key="1">
    <citation type="submission" date="2021-03" db="EMBL/GenBank/DDBJ databases">
        <authorList>
            <person name="King G.J."/>
            <person name="Bancroft I."/>
            <person name="Baten A."/>
            <person name="Bloomfield J."/>
            <person name="Borpatragohain P."/>
            <person name="He Z."/>
            <person name="Irish N."/>
            <person name="Irwin J."/>
            <person name="Liu K."/>
            <person name="Mauleon R.P."/>
            <person name="Moore J."/>
            <person name="Morris R."/>
            <person name="Ostergaard L."/>
            <person name="Wang B."/>
            <person name="Wells R."/>
        </authorList>
    </citation>
    <scope>NUCLEOTIDE SEQUENCE [LARGE SCALE GENOMIC DNA]</scope>
    <source>
        <strain evidence="3">R-o-18</strain>
        <tissue evidence="3">Leaf</tissue>
    </source>
</reference>
<name>A0ABQ7NE34_BRACM</name>
<sequence length="445" mass="50272">MYYSLCLSLCNEHYKTTNQPYRIRSRRVSQDVWISLDDQVKPCGPIKEADLDLTVADLLTTELQWNTKRINEVLPELEAQIKGLHPSELGAEDKIIWQPLPSGVYSTKSGYYAATLKTLQPTTNPSVPEVNWIKDVWMGSISPKLKLFMWTILHNALPLGENLKRRGLLVNTKCPRCDEEETTLHIFFECVFSKKVWELIPLKNAVHLAAGETFHGAINIFRRLVCLPPTGISGDVLPWVCWILWTSRNNLIFENRSFSPEETATKGLALAREWNLAQNKEKAPKEVPKIMHQRNQQKDVGLDSNETIRCTTDAAWEKDTQRAGLAWTFEGQGLPDRLQGSAIQHSVSSPLIAEAVAMRSALRKALALGFHKIKAFTDNLTLVRAINSNLQRKEILGIIHDIRMISSEFASISISHFPRSENFRSDSLAKATLRSSLCFNSALVL</sequence>
<dbReference type="Proteomes" id="UP000823674">
    <property type="component" value="Chromosome A02"/>
</dbReference>
<organism evidence="3 4">
    <name type="scientific">Brassica rapa subsp. trilocularis</name>
    <dbReference type="NCBI Taxonomy" id="1813537"/>
    <lineage>
        <taxon>Eukaryota</taxon>
        <taxon>Viridiplantae</taxon>
        <taxon>Streptophyta</taxon>
        <taxon>Embryophyta</taxon>
        <taxon>Tracheophyta</taxon>
        <taxon>Spermatophyta</taxon>
        <taxon>Magnoliopsida</taxon>
        <taxon>eudicotyledons</taxon>
        <taxon>Gunneridae</taxon>
        <taxon>Pentapetalae</taxon>
        <taxon>rosids</taxon>
        <taxon>malvids</taxon>
        <taxon>Brassicales</taxon>
        <taxon>Brassicaceae</taxon>
        <taxon>Brassiceae</taxon>
        <taxon>Brassica</taxon>
    </lineage>
</organism>
<evidence type="ECO:0000313" key="4">
    <source>
        <dbReference type="Proteomes" id="UP000823674"/>
    </source>
</evidence>
<proteinExistence type="predicted"/>
<evidence type="ECO:0000259" key="1">
    <source>
        <dbReference type="Pfam" id="PF13456"/>
    </source>
</evidence>
<dbReference type="InterPro" id="IPR044730">
    <property type="entry name" value="RNase_H-like_dom_plant"/>
</dbReference>
<dbReference type="Gene3D" id="3.30.420.10">
    <property type="entry name" value="Ribonuclease H-like superfamily/Ribonuclease H"/>
    <property type="match status" value="1"/>
</dbReference>